<dbReference type="AlphaFoldDB" id="A0A9W6LPF1"/>
<dbReference type="EMBL" id="BSDY01000011">
    <property type="protein sequence ID" value="GLI56870.1"/>
    <property type="molecule type" value="Genomic_DNA"/>
</dbReference>
<evidence type="ECO:0000256" key="1">
    <source>
        <dbReference type="SAM" id="MobiDB-lite"/>
    </source>
</evidence>
<reference evidence="2" key="1">
    <citation type="submission" date="2022-12" db="EMBL/GenBank/DDBJ databases">
        <title>Reference genome sequencing for broad-spectrum identification of bacterial and archaeal isolates by mass spectrometry.</title>
        <authorList>
            <person name="Sekiguchi Y."/>
            <person name="Tourlousse D.M."/>
        </authorList>
    </citation>
    <scope>NUCLEOTIDE SEQUENCE</scope>
    <source>
        <strain evidence="2">10succ1</strain>
    </source>
</reference>
<dbReference type="Proteomes" id="UP001144471">
    <property type="component" value="Unassembled WGS sequence"/>
</dbReference>
<sequence>MKEKSCCREKKQEKHTCQCGGSKDGNEEKHGSGCRSRECKCHEKKRG</sequence>
<name>A0A9W6LPF1_9FUSO</name>
<proteinExistence type="predicted"/>
<gene>
    <name evidence="2" type="ORF">PM10SUCC1_23840</name>
</gene>
<evidence type="ECO:0000313" key="3">
    <source>
        <dbReference type="Proteomes" id="UP001144471"/>
    </source>
</evidence>
<organism evidence="2 3">
    <name type="scientific">Propionigenium maris DSM 9537</name>
    <dbReference type="NCBI Taxonomy" id="1123000"/>
    <lineage>
        <taxon>Bacteria</taxon>
        <taxon>Fusobacteriati</taxon>
        <taxon>Fusobacteriota</taxon>
        <taxon>Fusobacteriia</taxon>
        <taxon>Fusobacteriales</taxon>
        <taxon>Fusobacteriaceae</taxon>
        <taxon>Propionigenium</taxon>
    </lineage>
</organism>
<dbReference type="RefSeq" id="WP_281836248.1">
    <property type="nucleotide sequence ID" value="NZ_BSDY01000011.1"/>
</dbReference>
<keyword evidence="3" id="KW-1185">Reference proteome</keyword>
<evidence type="ECO:0000313" key="2">
    <source>
        <dbReference type="EMBL" id="GLI56870.1"/>
    </source>
</evidence>
<protein>
    <submittedName>
        <fullName evidence="2">Uncharacterized protein</fullName>
    </submittedName>
</protein>
<accession>A0A9W6LPF1</accession>
<comment type="caution">
    <text evidence="2">The sequence shown here is derived from an EMBL/GenBank/DDBJ whole genome shotgun (WGS) entry which is preliminary data.</text>
</comment>
<feature type="region of interest" description="Disordered" evidence="1">
    <location>
        <begin position="16"/>
        <end position="35"/>
    </location>
</feature>
<feature type="compositionally biased region" description="Basic and acidic residues" evidence="1">
    <location>
        <begin position="24"/>
        <end position="35"/>
    </location>
</feature>